<name>A0A4Y9IKG1_9BACT</name>
<dbReference type="OrthoDB" id="1098580at2"/>
<comment type="caution">
    <text evidence="1">The sequence shown here is derived from an EMBL/GenBank/DDBJ whole genome shotgun (WGS) entry which is preliminary data.</text>
</comment>
<evidence type="ECO:0008006" key="3">
    <source>
        <dbReference type="Google" id="ProtNLM"/>
    </source>
</evidence>
<dbReference type="EMBL" id="SPPK01000003">
    <property type="protein sequence ID" value="TFU89037.1"/>
    <property type="molecule type" value="Genomic_DNA"/>
</dbReference>
<reference evidence="1 2" key="1">
    <citation type="submission" date="2019-03" db="EMBL/GenBank/DDBJ databases">
        <title>Diversity of the mouse oral microbiome.</title>
        <authorList>
            <person name="Joseph S."/>
            <person name="Aduse-Opoku J."/>
            <person name="Curtis M."/>
            <person name="Wade W."/>
            <person name="Hashim A."/>
        </authorList>
    </citation>
    <scope>NUCLEOTIDE SEQUENCE [LARGE SCALE GENOMIC DNA]</scope>
    <source>
        <strain evidence="1 2">P11</strain>
    </source>
</reference>
<organism evidence="1 2">
    <name type="scientific">Dysgonomonas mossii</name>
    <dbReference type="NCBI Taxonomy" id="163665"/>
    <lineage>
        <taxon>Bacteria</taxon>
        <taxon>Pseudomonadati</taxon>
        <taxon>Bacteroidota</taxon>
        <taxon>Bacteroidia</taxon>
        <taxon>Bacteroidales</taxon>
        <taxon>Dysgonomonadaceae</taxon>
        <taxon>Dysgonomonas</taxon>
    </lineage>
</organism>
<proteinExistence type="predicted"/>
<dbReference type="AlphaFoldDB" id="A0A4Y9IKG1"/>
<evidence type="ECO:0000313" key="1">
    <source>
        <dbReference type="EMBL" id="TFU89037.1"/>
    </source>
</evidence>
<evidence type="ECO:0000313" key="2">
    <source>
        <dbReference type="Proteomes" id="UP000298285"/>
    </source>
</evidence>
<dbReference type="Proteomes" id="UP000298285">
    <property type="component" value="Unassembled WGS sequence"/>
</dbReference>
<gene>
    <name evidence="1" type="ORF">E4T88_10130</name>
</gene>
<sequence>MIKTNDMKKVILILSLILSTGLAYSQYGGSYKVGSGFDPSKLTFGGNMNLQFGNYTAVGISPQVGYNFSKYFTAGVGLGYNYFREKNYDVKWSRHYVSFDVFGRFYPVDFLVISLQPEASRVWETIENSGNKYKTNKFVPSVLIGGGLRYMNMIAMIQYDVVQDEYSPYGNNLFYSIGYSFNF</sequence>
<protein>
    <recommendedName>
        <fullName evidence="3">Outer membrane protein beta-barrel domain-containing protein</fullName>
    </recommendedName>
</protein>
<accession>A0A4Y9IKG1</accession>